<gene>
    <name evidence="2" type="ORF">P4I72_21915</name>
</gene>
<dbReference type="EMBL" id="JARLKY010000057">
    <property type="protein sequence ID" value="MEC0229790.1"/>
    <property type="molecule type" value="Genomic_DNA"/>
</dbReference>
<evidence type="ECO:0000313" key="3">
    <source>
        <dbReference type="Proteomes" id="UP001338137"/>
    </source>
</evidence>
<reference evidence="2 3" key="1">
    <citation type="submission" date="2023-03" db="EMBL/GenBank/DDBJ databases">
        <title>Bacillus Genome Sequencing.</title>
        <authorList>
            <person name="Dunlap C."/>
        </authorList>
    </citation>
    <scope>NUCLEOTIDE SEQUENCE [LARGE SCALE GENOMIC DNA]</scope>
    <source>
        <strain evidence="2 3">BD-533</strain>
    </source>
</reference>
<dbReference type="InterPro" id="IPR012338">
    <property type="entry name" value="Beta-lactam/transpept-like"/>
</dbReference>
<dbReference type="SUPFAM" id="SSF56601">
    <property type="entry name" value="beta-lactamase/transpeptidase-like"/>
    <property type="match status" value="1"/>
</dbReference>
<evidence type="ECO:0000313" key="2">
    <source>
        <dbReference type="EMBL" id="MEC0229790.1"/>
    </source>
</evidence>
<dbReference type="InterPro" id="IPR050491">
    <property type="entry name" value="AmpC-like"/>
</dbReference>
<dbReference type="PANTHER" id="PTHR46825:SF9">
    <property type="entry name" value="BETA-LACTAMASE-RELATED DOMAIN-CONTAINING PROTEIN"/>
    <property type="match status" value="1"/>
</dbReference>
<evidence type="ECO:0000259" key="1">
    <source>
        <dbReference type="PROSITE" id="PS51272"/>
    </source>
</evidence>
<dbReference type="Proteomes" id="UP001338137">
    <property type="component" value="Unassembled WGS sequence"/>
</dbReference>
<dbReference type="Pfam" id="PF00144">
    <property type="entry name" value="Beta-lactamase"/>
    <property type="match status" value="1"/>
</dbReference>
<comment type="caution">
    <text evidence="2">The sequence shown here is derived from an EMBL/GenBank/DDBJ whole genome shotgun (WGS) entry which is preliminary data.</text>
</comment>
<dbReference type="PROSITE" id="PS51272">
    <property type="entry name" value="SLH"/>
    <property type="match status" value="2"/>
</dbReference>
<dbReference type="InterPro" id="IPR001119">
    <property type="entry name" value="SLH_dom"/>
</dbReference>
<sequence>MYIRSAFPASKVRKTLLALLIAVLLIAALLIAALFIPPAVYATETKVPQGGPSDPKETESFIDSFFNRADIQAKLAGAVIVVVKDDRTLLAKGYGYADTERQTPVDPGSTLFRLASLSKTFTATAVMQLAEQHKVDLDRDIGGYLNGLRIPNNTGAPLTLKHLMTHTSGFDQTEADTDEGDPQDVYPLETFVKDNLPTIIRKPGEAFSYDNYAYDLLGYIVQNVTGKPFDTIVADHIFTPLGMTDSHLILTPDVQKRLAVPHNGAGEPLPQYATFPNNSPDGGLMSTGADMARFMRAELNGGKLGDASILSAQSIRDMQQLDVSIHPDIPGVGYGFESSFPEYANGQTVVDKAGVSSGFQAQMWLLPERQTGLFIALNSAQQARTIRSQLFKSFMDHYFPESQKPQETTPPIRQTKNQLGRLEGFYRDLRLPMWHYDVVAQVGGLLVTDSYGAHRLKQIKELLFEDEDGRKAAFKDVGEGKLYFSYNKADSWSEKLPGPKPFSDVPDNHPYATFIYYVQQQGLLGKEDSLTFNPDQPITRAQFVGQLLKLSAIPLSPEPVSFADAAQSPYAAEIQTALALGLVNGTTRDAFEPDRPIIRQEAAVILSRALLLGFGSAGAVPQKAALKGDTDDWALEGVQTVVARGYYGPEVVPDATGAVDYHSKQPMLRKEAAAMFYRFP</sequence>
<feature type="domain" description="SLH" evidence="1">
    <location>
        <begin position="498"/>
        <end position="556"/>
    </location>
</feature>
<name>A0ABU6G6J4_9BACL</name>
<dbReference type="Gene3D" id="3.40.710.10">
    <property type="entry name" value="DD-peptidase/beta-lactamase superfamily"/>
    <property type="match status" value="1"/>
</dbReference>
<dbReference type="RefSeq" id="WP_326073867.1">
    <property type="nucleotide sequence ID" value="NZ_JARLKY010000057.1"/>
</dbReference>
<dbReference type="InterPro" id="IPR001466">
    <property type="entry name" value="Beta-lactam-related"/>
</dbReference>
<dbReference type="PANTHER" id="PTHR46825">
    <property type="entry name" value="D-ALANYL-D-ALANINE-CARBOXYPEPTIDASE/ENDOPEPTIDASE AMPH"/>
    <property type="match status" value="1"/>
</dbReference>
<feature type="domain" description="SLH" evidence="1">
    <location>
        <begin position="557"/>
        <end position="620"/>
    </location>
</feature>
<protein>
    <submittedName>
        <fullName evidence="2">Beta-lactamase family protein</fullName>
    </submittedName>
</protein>
<keyword evidence="3" id="KW-1185">Reference proteome</keyword>
<organism evidence="2 3">
    <name type="scientific">Paenibacillus alba</name>
    <dbReference type="NCBI Taxonomy" id="1197127"/>
    <lineage>
        <taxon>Bacteria</taxon>
        <taxon>Bacillati</taxon>
        <taxon>Bacillota</taxon>
        <taxon>Bacilli</taxon>
        <taxon>Bacillales</taxon>
        <taxon>Paenibacillaceae</taxon>
        <taxon>Paenibacillus</taxon>
    </lineage>
</organism>
<dbReference type="Pfam" id="PF00395">
    <property type="entry name" value="SLH"/>
    <property type="match status" value="2"/>
</dbReference>
<proteinExistence type="predicted"/>
<accession>A0ABU6G6J4</accession>